<reference evidence="2 3" key="1">
    <citation type="journal article" date="2011" name="J. Gen. Appl. Microbiol.">
        <title>Draft genome sequencing of the enigmatic yeast Saitoella complicata.</title>
        <authorList>
            <person name="Nishida H."/>
            <person name="Hamamoto M."/>
            <person name="Sugiyama J."/>
        </authorList>
    </citation>
    <scope>NUCLEOTIDE SEQUENCE [LARGE SCALE GENOMIC DNA]</scope>
    <source>
        <strain evidence="2 3">NRRL Y-17804</strain>
    </source>
</reference>
<feature type="compositionally biased region" description="Basic and acidic residues" evidence="1">
    <location>
        <begin position="9"/>
        <end position="28"/>
    </location>
</feature>
<protein>
    <submittedName>
        <fullName evidence="2">Uncharacterized protein</fullName>
    </submittedName>
</protein>
<evidence type="ECO:0000313" key="3">
    <source>
        <dbReference type="Proteomes" id="UP000033140"/>
    </source>
</evidence>
<organism evidence="2 3">
    <name type="scientific">Saitoella complicata (strain BCRC 22490 / CBS 7301 / JCM 7358 / NBRC 10748 / NRRL Y-17804)</name>
    <dbReference type="NCBI Taxonomy" id="698492"/>
    <lineage>
        <taxon>Eukaryota</taxon>
        <taxon>Fungi</taxon>
        <taxon>Dikarya</taxon>
        <taxon>Ascomycota</taxon>
        <taxon>Taphrinomycotina</taxon>
        <taxon>Taphrinomycotina incertae sedis</taxon>
        <taxon>Saitoella</taxon>
    </lineage>
</organism>
<evidence type="ECO:0000256" key="1">
    <source>
        <dbReference type="SAM" id="MobiDB-lite"/>
    </source>
</evidence>
<accession>A0A0E9NE44</accession>
<sequence length="105" mass="11842">MPASVSKSSDFRLITERSPFAKDLRDRAASPAPASPVLQPNNRRTPHQRNRSVKKRLQVRRNCARRPPTKRQTPRVTPAPGPNGRSNTDVSLLFVWRMRTANTAS</sequence>
<name>A0A0E9NE44_SAICN</name>
<dbReference type="EMBL" id="BACD03000012">
    <property type="protein sequence ID" value="GAO48078.1"/>
    <property type="molecule type" value="Genomic_DNA"/>
</dbReference>
<gene>
    <name evidence="2" type="ORF">G7K_2265-t1</name>
</gene>
<comment type="caution">
    <text evidence="2">The sequence shown here is derived from an EMBL/GenBank/DDBJ whole genome shotgun (WGS) entry which is preliminary data.</text>
</comment>
<evidence type="ECO:0000313" key="2">
    <source>
        <dbReference type="EMBL" id="GAO48078.1"/>
    </source>
</evidence>
<dbReference type="Proteomes" id="UP000033140">
    <property type="component" value="Unassembled WGS sequence"/>
</dbReference>
<reference evidence="2 3" key="2">
    <citation type="journal article" date="2014" name="J. Gen. Appl. Microbiol.">
        <title>The early diverging ascomycetous budding yeast Saitoella complicata has three histone deacetylases belonging to the Clr6, Hos2, and Rpd3 lineages.</title>
        <authorList>
            <person name="Nishida H."/>
            <person name="Matsumoto T."/>
            <person name="Kondo S."/>
            <person name="Hamamoto M."/>
            <person name="Yoshikawa H."/>
        </authorList>
    </citation>
    <scope>NUCLEOTIDE SEQUENCE [LARGE SCALE GENOMIC DNA]</scope>
    <source>
        <strain evidence="2 3">NRRL Y-17804</strain>
    </source>
</reference>
<keyword evidence="3" id="KW-1185">Reference proteome</keyword>
<proteinExistence type="predicted"/>
<reference evidence="2 3" key="3">
    <citation type="journal article" date="2015" name="Genome Announc.">
        <title>Draft Genome Sequence of the Archiascomycetous Yeast Saitoella complicata.</title>
        <authorList>
            <person name="Yamauchi K."/>
            <person name="Kondo S."/>
            <person name="Hamamoto M."/>
            <person name="Takahashi Y."/>
            <person name="Ogura Y."/>
            <person name="Hayashi T."/>
            <person name="Nishida H."/>
        </authorList>
    </citation>
    <scope>NUCLEOTIDE SEQUENCE [LARGE SCALE GENOMIC DNA]</scope>
    <source>
        <strain evidence="2 3">NRRL Y-17804</strain>
    </source>
</reference>
<feature type="compositionally biased region" description="Basic residues" evidence="1">
    <location>
        <begin position="44"/>
        <end position="73"/>
    </location>
</feature>
<dbReference type="AlphaFoldDB" id="A0A0E9NE44"/>
<feature type="region of interest" description="Disordered" evidence="1">
    <location>
        <begin position="1"/>
        <end position="90"/>
    </location>
</feature>